<protein>
    <submittedName>
        <fullName evidence="1">Helix-turn-helix domain-containing protein</fullName>
    </submittedName>
</protein>
<dbReference type="Proteomes" id="UP001595557">
    <property type="component" value="Unassembled WGS sequence"/>
</dbReference>
<reference evidence="2" key="1">
    <citation type="journal article" date="2019" name="Int. J. Syst. Evol. Microbiol.">
        <title>The Global Catalogue of Microorganisms (GCM) 10K type strain sequencing project: providing services to taxonomists for standard genome sequencing and annotation.</title>
        <authorList>
            <consortium name="The Broad Institute Genomics Platform"/>
            <consortium name="The Broad Institute Genome Sequencing Center for Infectious Disease"/>
            <person name="Wu L."/>
            <person name="Ma J."/>
        </authorList>
    </citation>
    <scope>NUCLEOTIDE SEQUENCE [LARGE SCALE GENOMIC DNA]</scope>
    <source>
        <strain evidence="2">KCTC 52239</strain>
    </source>
</reference>
<gene>
    <name evidence="1" type="ORF">ACFOD7_08480</name>
</gene>
<keyword evidence="2" id="KW-1185">Reference proteome</keyword>
<dbReference type="RefSeq" id="WP_377706988.1">
    <property type="nucleotide sequence ID" value="NZ_JBHRTE010000038.1"/>
</dbReference>
<evidence type="ECO:0000313" key="1">
    <source>
        <dbReference type="EMBL" id="MFC3168083.1"/>
    </source>
</evidence>
<sequence>MPADTALLVTQEQHLTTVAAAAGGDFFKRLGVLAQACTGARAQGRTRLHRNSHRAGTCEGTFWRSTTRQEVQKIIKAAQRYELHGRKPGRRNGPLGSIALEILALFGNLVSFKTGRLDPSLDWIMDKLKRSRDAVVRALKALRDHGFLDWLRRVEPTPNEGRGPQVRQVSNAYRLFAPKRALALLGRWSGRPSLPDDDAAARADRKAIEVEHVASLDLGAFASFQCGDTPLGRALAQMGQALDLRESAKRTESQSTSYPYSPM</sequence>
<name>A0ABV7IF24_9RHOB</name>
<accession>A0ABV7IF24</accession>
<organism evidence="1 2">
    <name type="scientific">Paracoccus fontiphilus</name>
    <dbReference type="NCBI Taxonomy" id="1815556"/>
    <lineage>
        <taxon>Bacteria</taxon>
        <taxon>Pseudomonadati</taxon>
        <taxon>Pseudomonadota</taxon>
        <taxon>Alphaproteobacteria</taxon>
        <taxon>Rhodobacterales</taxon>
        <taxon>Paracoccaceae</taxon>
        <taxon>Paracoccus</taxon>
    </lineage>
</organism>
<comment type="caution">
    <text evidence="1">The sequence shown here is derived from an EMBL/GenBank/DDBJ whole genome shotgun (WGS) entry which is preliminary data.</text>
</comment>
<evidence type="ECO:0000313" key="2">
    <source>
        <dbReference type="Proteomes" id="UP001595557"/>
    </source>
</evidence>
<dbReference type="EMBL" id="JBHRTE010000038">
    <property type="protein sequence ID" value="MFC3168083.1"/>
    <property type="molecule type" value="Genomic_DNA"/>
</dbReference>
<proteinExistence type="predicted"/>